<evidence type="ECO:0000313" key="4">
    <source>
        <dbReference type="Proteomes" id="UP000613740"/>
    </source>
</evidence>
<feature type="region of interest" description="Disordered" evidence="1">
    <location>
        <begin position="653"/>
        <end position="696"/>
    </location>
</feature>
<dbReference type="Gene3D" id="2.60.120.10">
    <property type="entry name" value="Jelly Rolls"/>
    <property type="match status" value="1"/>
</dbReference>
<dbReference type="CDD" id="cd00038">
    <property type="entry name" value="CAP_ED"/>
    <property type="match status" value="1"/>
</dbReference>
<feature type="region of interest" description="Disordered" evidence="1">
    <location>
        <begin position="463"/>
        <end position="498"/>
    </location>
</feature>
<dbReference type="Proteomes" id="UP000613740">
    <property type="component" value="Unassembled WGS sequence"/>
</dbReference>
<protein>
    <recommendedName>
        <fullName evidence="2">Cyclic nucleotide-binding domain-containing protein</fullName>
    </recommendedName>
</protein>
<dbReference type="SUPFAM" id="SSF51206">
    <property type="entry name" value="cAMP-binding domain-like"/>
    <property type="match status" value="2"/>
</dbReference>
<gene>
    <name evidence="3" type="ORF">HYH02_013769</name>
</gene>
<feature type="compositionally biased region" description="Gly residues" evidence="1">
    <location>
        <begin position="473"/>
        <end position="485"/>
    </location>
</feature>
<organism evidence="3 4">
    <name type="scientific">Chlamydomonas schloesseri</name>
    <dbReference type="NCBI Taxonomy" id="2026947"/>
    <lineage>
        <taxon>Eukaryota</taxon>
        <taxon>Viridiplantae</taxon>
        <taxon>Chlorophyta</taxon>
        <taxon>core chlorophytes</taxon>
        <taxon>Chlorophyceae</taxon>
        <taxon>CS clade</taxon>
        <taxon>Chlamydomonadales</taxon>
        <taxon>Chlamydomonadaceae</taxon>
        <taxon>Chlamydomonas</taxon>
    </lineage>
</organism>
<feature type="region of interest" description="Disordered" evidence="1">
    <location>
        <begin position="915"/>
        <end position="961"/>
    </location>
</feature>
<feature type="compositionally biased region" description="Basic and acidic residues" evidence="1">
    <location>
        <begin position="487"/>
        <end position="498"/>
    </location>
</feature>
<sequence>MGTLVGESNSWSRGLRDADTAIWSKGVVKESKALDAAYAALHGGSGNPFAQTGGGVSAAGSSQRTSPKPKRSPSMKVACAAEAEADLRAVELCQKPSAARTQEDIKFICAYMNGLSYFFSLWPAPLQWELCRLLTVHILARREVALSRGRPPDRLYFVVQGKLDVRLPVPSPGGGREERTLAVLTRGHTVGEAVLLSAAAQHTSVVVSSSSAMLLSLSRPDFSRAFKEVLDIRQAERLMYLRLHPLMVGLPLPDLEAASEVLGLAFFPPGTRLWPLEDSRERCLYFLAEGQARVRRAGGGAAAAAAAAGREGTQHDNGTAEGATGPSMYDRFTISILGPGDIFGLPSSEQALALQLQQSVIAAAAATAPGTANPSAAATLNLATALGGSTAANSAANLFATGASAAATAEQSLVVLSPAAAAAAATNSGGGLAGAHSSLTGAASSVHLGLGLGAATHGAATTSGHSVVHTAHGGLGGHSYGGGPTLGRERERERDREREAGVLIESYSSVKVYTIKYSDYPRLPASVQAVLQAANAFRWSYYEGRVVGLARMDNKRRDARREQLARNRNNAALKKSGDGGGNEALGRSAAASAALQLAERDKQLLGRVPILSAGVAGRPGVASATSGGAAGGEGDVARQLATARRAAQAADAAQQARAKLQQRQQYGEGQGDGEDWDFDLPAWAQPGGGRMPGAAGVSVAGGQEGRTGAAALQATLKAAAAAAAALAGTAGGRKAQAGAAAVLPGSAGGSGAVDGLDGASVFESATGSSGGGAGAGAGVAFGSATNLLNPLLYRSANGKALLAVQAGQLCRVLAAERQQFDVMRRPVLHPPDEFGDAYDEDEGEYAPWAASNYSGSESDSHVGRRNRRAADRPLTTQYLTCRAEPSPPRDPTASLRPTLNLLHPTSHAFPRVQSYRHGHTDSSPPTARSAGSPTRQSGPLSQQGALSGSGRAPEPAASAGSATATAATAAAAATAAGGSRHVVPLPLDSRDVVETEQPRTLVAPQSVRQRHVLLFQNAQAMAAAASNSRPWIKPGNCSPP</sequence>
<feature type="domain" description="Cyclic nucleotide-binding" evidence="2">
    <location>
        <begin position="117"/>
        <end position="243"/>
    </location>
</feature>
<evidence type="ECO:0000313" key="3">
    <source>
        <dbReference type="EMBL" id="KAG2430291.1"/>
    </source>
</evidence>
<dbReference type="InterPro" id="IPR018490">
    <property type="entry name" value="cNMP-bd_dom_sf"/>
</dbReference>
<proteinExistence type="predicted"/>
<accession>A0A835SR48</accession>
<dbReference type="AlphaFoldDB" id="A0A835SR48"/>
<dbReference type="PANTHER" id="PTHR23011">
    <property type="entry name" value="CYCLIC NUCLEOTIDE-BINDING DOMAIN CONTAINING PROTEIN"/>
    <property type="match status" value="1"/>
</dbReference>
<dbReference type="PANTHER" id="PTHR23011:SF28">
    <property type="entry name" value="CYCLIC NUCLEOTIDE-BINDING DOMAIN CONTAINING PROTEIN"/>
    <property type="match status" value="1"/>
</dbReference>
<feature type="compositionally biased region" description="Low complexity" evidence="1">
    <location>
        <begin position="653"/>
        <end position="667"/>
    </location>
</feature>
<dbReference type="SMART" id="SM00100">
    <property type="entry name" value="cNMP"/>
    <property type="match status" value="1"/>
</dbReference>
<feature type="region of interest" description="Disordered" evidence="1">
    <location>
        <begin position="848"/>
        <end position="898"/>
    </location>
</feature>
<evidence type="ECO:0000259" key="2">
    <source>
        <dbReference type="PROSITE" id="PS50042"/>
    </source>
</evidence>
<feature type="region of interest" description="Disordered" evidence="1">
    <location>
        <begin position="52"/>
        <end position="74"/>
    </location>
</feature>
<dbReference type="InterPro" id="IPR000595">
    <property type="entry name" value="cNMP-bd_dom"/>
</dbReference>
<comment type="caution">
    <text evidence="3">The sequence shown here is derived from an EMBL/GenBank/DDBJ whole genome shotgun (WGS) entry which is preliminary data.</text>
</comment>
<dbReference type="InterPro" id="IPR014710">
    <property type="entry name" value="RmlC-like_jellyroll"/>
</dbReference>
<dbReference type="PROSITE" id="PS50042">
    <property type="entry name" value="CNMP_BINDING_3"/>
    <property type="match status" value="1"/>
</dbReference>
<feature type="compositionally biased region" description="Polar residues" evidence="1">
    <location>
        <begin position="921"/>
        <end position="946"/>
    </location>
</feature>
<dbReference type="EMBL" id="JAEHOD010000080">
    <property type="protein sequence ID" value="KAG2430291.1"/>
    <property type="molecule type" value="Genomic_DNA"/>
</dbReference>
<keyword evidence="4" id="KW-1185">Reference proteome</keyword>
<reference evidence="3" key="1">
    <citation type="journal article" date="2020" name="bioRxiv">
        <title>Comparative genomics of Chlamydomonas.</title>
        <authorList>
            <person name="Craig R.J."/>
            <person name="Hasan A.R."/>
            <person name="Ness R.W."/>
            <person name="Keightley P.D."/>
        </authorList>
    </citation>
    <scope>NUCLEOTIDE SEQUENCE</scope>
    <source>
        <strain evidence="3">CCAP 11/173</strain>
    </source>
</reference>
<feature type="region of interest" description="Disordered" evidence="1">
    <location>
        <begin position="565"/>
        <end position="585"/>
    </location>
</feature>
<dbReference type="Pfam" id="PF00027">
    <property type="entry name" value="cNMP_binding"/>
    <property type="match status" value="1"/>
</dbReference>
<evidence type="ECO:0000256" key="1">
    <source>
        <dbReference type="SAM" id="MobiDB-lite"/>
    </source>
</evidence>
<name>A0A835SR48_9CHLO</name>
<dbReference type="OrthoDB" id="551631at2759"/>